<dbReference type="InterPro" id="IPR000792">
    <property type="entry name" value="Tscrpt_reg_LuxR_C"/>
</dbReference>
<evidence type="ECO:0000256" key="2">
    <source>
        <dbReference type="ARBA" id="ARBA00023125"/>
    </source>
</evidence>
<feature type="modified residue" description="4-aspartylphosphate" evidence="3">
    <location>
        <position position="53"/>
    </location>
</feature>
<dbReference type="STRING" id="314607.KB13_1036"/>
<reference evidence="7" key="1">
    <citation type="journal article" date="2012" name="Stand. Genomic Sci.">
        <title>Genome sequence of strain HIMB624, a cultured representative from the OM43 clade of marine Betaproteobacteria.</title>
        <authorList>
            <person name="Huggett M.J."/>
            <person name="Hayakawa D.H."/>
            <person name="Rappe M.S."/>
        </authorList>
    </citation>
    <scope>NUCLEOTIDE SEQUENCE [LARGE SCALE GENOMIC DNA]</scope>
    <source>
        <strain evidence="7">KB13</strain>
    </source>
</reference>
<dbReference type="InterPro" id="IPR016032">
    <property type="entry name" value="Sig_transdc_resp-reg_C-effctor"/>
</dbReference>
<dbReference type="PRINTS" id="PR00038">
    <property type="entry name" value="HTHLUXR"/>
</dbReference>
<dbReference type="GO" id="GO:0000160">
    <property type="term" value="P:phosphorelay signal transduction system"/>
    <property type="evidence" value="ECO:0007669"/>
    <property type="project" value="InterPro"/>
</dbReference>
<evidence type="ECO:0000313" key="6">
    <source>
        <dbReference type="EMBL" id="EDZ64904.1"/>
    </source>
</evidence>
<dbReference type="InterPro" id="IPR058245">
    <property type="entry name" value="NreC/VraR/RcsB-like_REC"/>
</dbReference>
<dbReference type="SUPFAM" id="SSF46894">
    <property type="entry name" value="C-terminal effector domain of the bipartite response regulators"/>
    <property type="match status" value="1"/>
</dbReference>
<evidence type="ECO:0000313" key="7">
    <source>
        <dbReference type="Proteomes" id="UP000004188"/>
    </source>
</evidence>
<dbReference type="SMART" id="SM00448">
    <property type="entry name" value="REC"/>
    <property type="match status" value="1"/>
</dbReference>
<dbReference type="SMART" id="SM00421">
    <property type="entry name" value="HTH_LUXR"/>
    <property type="match status" value="1"/>
</dbReference>
<dbReference type="Pfam" id="PF00196">
    <property type="entry name" value="GerE"/>
    <property type="match status" value="1"/>
</dbReference>
<evidence type="ECO:0000256" key="3">
    <source>
        <dbReference type="PROSITE-ProRule" id="PRU00169"/>
    </source>
</evidence>
<evidence type="ECO:0000256" key="1">
    <source>
        <dbReference type="ARBA" id="ARBA00022553"/>
    </source>
</evidence>
<dbReference type="AlphaFoldDB" id="B6BTE7"/>
<evidence type="ECO:0000259" key="4">
    <source>
        <dbReference type="PROSITE" id="PS50043"/>
    </source>
</evidence>
<organism evidence="6 7">
    <name type="scientific">beta proteobacterium KB13</name>
    <dbReference type="NCBI Taxonomy" id="314607"/>
    <lineage>
        <taxon>Bacteria</taxon>
        <taxon>Pseudomonadati</taxon>
        <taxon>Pseudomonadota</taxon>
        <taxon>Betaproteobacteria</taxon>
        <taxon>Nitrosomonadales</taxon>
        <taxon>OM43 clade</taxon>
    </lineage>
</organism>
<dbReference type="InterPro" id="IPR039420">
    <property type="entry name" value="WalR-like"/>
</dbReference>
<dbReference type="PANTHER" id="PTHR43214">
    <property type="entry name" value="TWO-COMPONENT RESPONSE REGULATOR"/>
    <property type="match status" value="1"/>
</dbReference>
<dbReference type="CDD" id="cd06170">
    <property type="entry name" value="LuxR_C_like"/>
    <property type="match status" value="1"/>
</dbReference>
<dbReference type="HOGENOM" id="CLU_000445_90_1_4"/>
<dbReference type="PANTHER" id="PTHR43214:SF43">
    <property type="entry name" value="TWO-COMPONENT RESPONSE REGULATOR"/>
    <property type="match status" value="1"/>
</dbReference>
<dbReference type="eggNOG" id="COG2197">
    <property type="taxonomic scope" value="Bacteria"/>
</dbReference>
<dbReference type="GO" id="GO:0003677">
    <property type="term" value="F:DNA binding"/>
    <property type="evidence" value="ECO:0007669"/>
    <property type="project" value="UniProtKB-KW"/>
</dbReference>
<keyword evidence="1 3" id="KW-0597">Phosphoprotein</keyword>
<dbReference type="SUPFAM" id="SSF52172">
    <property type="entry name" value="CheY-like"/>
    <property type="match status" value="1"/>
</dbReference>
<accession>B6BTE7</accession>
<proteinExistence type="predicted"/>
<dbReference type="Proteomes" id="UP000004188">
    <property type="component" value="Unassembled WGS sequence"/>
</dbReference>
<keyword evidence="2" id="KW-0238">DNA-binding</keyword>
<dbReference type="GO" id="GO:0006355">
    <property type="term" value="P:regulation of DNA-templated transcription"/>
    <property type="evidence" value="ECO:0007669"/>
    <property type="project" value="InterPro"/>
</dbReference>
<dbReference type="CDD" id="cd17535">
    <property type="entry name" value="REC_NarL-like"/>
    <property type="match status" value="1"/>
</dbReference>
<feature type="domain" description="HTH luxR-type" evidence="4">
    <location>
        <begin position="130"/>
        <end position="195"/>
    </location>
</feature>
<name>B6BTE7_9PROT</name>
<dbReference type="EMBL" id="DS995299">
    <property type="protein sequence ID" value="EDZ64904.1"/>
    <property type="molecule type" value="Genomic_DNA"/>
</dbReference>
<protein>
    <submittedName>
        <fullName evidence="6">Two component transcriptional regulator, LuxR family</fullName>
    </submittedName>
</protein>
<gene>
    <name evidence="6" type="ORF">KB13_1036</name>
</gene>
<sequence>MKNLLLVDDHKIVRSGLKTLLSDLNFDQIDEADSGRVAYSLAQENSYSLIIMDISMEGMSGLDALSKIINRLPKQKILILSMHDSDLVIEKAKKLGAMGFVTKSDISDNLFQAVEHILNGGNFFPETKASYNQLNQLNEREFEIFKMIASGKSIKNIAADMNISQKTVANYQTSIKQKLEIDNPIDFYKLAVELNLIKS</sequence>
<dbReference type="PROSITE" id="PS50043">
    <property type="entry name" value="HTH_LUXR_2"/>
    <property type="match status" value="1"/>
</dbReference>
<feature type="domain" description="Response regulatory" evidence="5">
    <location>
        <begin position="3"/>
        <end position="118"/>
    </location>
</feature>
<dbReference type="InterPro" id="IPR001789">
    <property type="entry name" value="Sig_transdc_resp-reg_receiver"/>
</dbReference>
<dbReference type="InterPro" id="IPR011006">
    <property type="entry name" value="CheY-like_superfamily"/>
</dbReference>
<dbReference type="PROSITE" id="PS50110">
    <property type="entry name" value="RESPONSE_REGULATORY"/>
    <property type="match status" value="1"/>
</dbReference>
<dbReference type="Gene3D" id="3.40.50.2300">
    <property type="match status" value="1"/>
</dbReference>
<dbReference type="Pfam" id="PF00072">
    <property type="entry name" value="Response_reg"/>
    <property type="match status" value="1"/>
</dbReference>
<evidence type="ECO:0000259" key="5">
    <source>
        <dbReference type="PROSITE" id="PS50110"/>
    </source>
</evidence>
<keyword evidence="7" id="KW-1185">Reference proteome</keyword>